<proteinExistence type="predicted"/>
<feature type="compositionally biased region" description="Basic and acidic residues" evidence="9">
    <location>
        <begin position="285"/>
        <end position="321"/>
    </location>
</feature>
<protein>
    <recommendedName>
        <fullName evidence="3">CST complex subunit STN1</fullName>
    </recommendedName>
    <alternativeName>
        <fullName evidence="8">Suppressor of cdc thirteen homolog</fullName>
    </alternativeName>
</protein>
<feature type="compositionally biased region" description="Basic and acidic residues" evidence="9">
    <location>
        <begin position="220"/>
        <end position="235"/>
    </location>
</feature>
<keyword evidence="6" id="KW-0238">DNA-binding</keyword>
<dbReference type="CDD" id="cd03524">
    <property type="entry name" value="RPA2_OBF_family"/>
    <property type="match status" value="1"/>
</dbReference>
<reference evidence="11 12" key="1">
    <citation type="journal article" date="2024" name="Commun. Biol.">
        <title>Comparative genomic analysis of thermophilic fungi reveals convergent evolutionary adaptations and gene losses.</title>
        <authorList>
            <person name="Steindorff A.S."/>
            <person name="Aguilar-Pontes M.V."/>
            <person name="Robinson A.J."/>
            <person name="Andreopoulos B."/>
            <person name="LaButti K."/>
            <person name="Kuo A."/>
            <person name="Mondo S."/>
            <person name="Riley R."/>
            <person name="Otillar R."/>
            <person name="Haridas S."/>
            <person name="Lipzen A."/>
            <person name="Grimwood J."/>
            <person name="Schmutz J."/>
            <person name="Clum A."/>
            <person name="Reid I.D."/>
            <person name="Moisan M.C."/>
            <person name="Butler G."/>
            <person name="Nguyen T.T.M."/>
            <person name="Dewar K."/>
            <person name="Conant G."/>
            <person name="Drula E."/>
            <person name="Henrissat B."/>
            <person name="Hansel C."/>
            <person name="Singer S."/>
            <person name="Hutchinson M.I."/>
            <person name="de Vries R.P."/>
            <person name="Natvig D.O."/>
            <person name="Powell A.J."/>
            <person name="Tsang A."/>
            <person name="Grigoriev I.V."/>
        </authorList>
    </citation>
    <scope>NUCLEOTIDE SEQUENCE [LARGE SCALE GENOMIC DNA]</scope>
    <source>
        <strain evidence="11 12">CBS 620.91</strain>
    </source>
</reference>
<dbReference type="Pfam" id="PF10451">
    <property type="entry name" value="Stn1"/>
    <property type="match status" value="1"/>
</dbReference>
<feature type="compositionally biased region" description="Basic and acidic residues" evidence="9">
    <location>
        <begin position="198"/>
        <end position="212"/>
    </location>
</feature>
<evidence type="ECO:0000256" key="5">
    <source>
        <dbReference type="ARBA" id="ARBA00022895"/>
    </source>
</evidence>
<dbReference type="SUPFAM" id="SSF50249">
    <property type="entry name" value="Nucleic acid-binding proteins"/>
    <property type="match status" value="1"/>
</dbReference>
<keyword evidence="7" id="KW-0539">Nucleus</keyword>
<dbReference type="InterPro" id="IPR040260">
    <property type="entry name" value="RFA2-like"/>
</dbReference>
<feature type="region of interest" description="Disordered" evidence="9">
    <location>
        <begin position="101"/>
        <end position="124"/>
    </location>
</feature>
<keyword evidence="4" id="KW-0158">Chromosome</keyword>
<comment type="caution">
    <text evidence="11">The sequence shown here is derived from an EMBL/GenBank/DDBJ whole genome shotgun (WGS) entry which is preliminary data.</text>
</comment>
<dbReference type="PANTHER" id="PTHR13989:SF33">
    <property type="entry name" value="CST COMPLEX SUBUNIT STN1"/>
    <property type="match status" value="1"/>
</dbReference>
<evidence type="ECO:0000256" key="6">
    <source>
        <dbReference type="ARBA" id="ARBA00023125"/>
    </source>
</evidence>
<organism evidence="11 12">
    <name type="scientific">Humicola insolens</name>
    <name type="common">Soft-rot fungus</name>
    <dbReference type="NCBI Taxonomy" id="85995"/>
    <lineage>
        <taxon>Eukaryota</taxon>
        <taxon>Fungi</taxon>
        <taxon>Dikarya</taxon>
        <taxon>Ascomycota</taxon>
        <taxon>Pezizomycotina</taxon>
        <taxon>Sordariomycetes</taxon>
        <taxon>Sordariomycetidae</taxon>
        <taxon>Sordariales</taxon>
        <taxon>Chaetomiaceae</taxon>
        <taxon>Mycothermus</taxon>
    </lineage>
</organism>
<evidence type="ECO:0000256" key="4">
    <source>
        <dbReference type="ARBA" id="ARBA00022454"/>
    </source>
</evidence>
<evidence type="ECO:0000256" key="9">
    <source>
        <dbReference type="SAM" id="MobiDB-lite"/>
    </source>
</evidence>
<evidence type="ECO:0000313" key="11">
    <source>
        <dbReference type="EMBL" id="KAL1842925.1"/>
    </source>
</evidence>
<gene>
    <name evidence="11" type="ORF">VTJ49DRAFT_3713</name>
</gene>
<dbReference type="Proteomes" id="UP001583172">
    <property type="component" value="Unassembled WGS sequence"/>
</dbReference>
<dbReference type="PANTHER" id="PTHR13989">
    <property type="entry name" value="REPLICATION PROTEIN A-RELATED"/>
    <property type="match status" value="1"/>
</dbReference>
<evidence type="ECO:0000256" key="7">
    <source>
        <dbReference type="ARBA" id="ARBA00023242"/>
    </source>
</evidence>
<feature type="compositionally biased region" description="Low complexity" evidence="9">
    <location>
        <begin position="101"/>
        <end position="121"/>
    </location>
</feature>
<feature type="region of interest" description="Disordered" evidence="9">
    <location>
        <begin position="198"/>
        <end position="348"/>
    </location>
</feature>
<dbReference type="Gene3D" id="2.40.50.140">
    <property type="entry name" value="Nucleic acid-binding proteins"/>
    <property type="match status" value="1"/>
</dbReference>
<evidence type="ECO:0000256" key="1">
    <source>
        <dbReference type="ARBA" id="ARBA00004123"/>
    </source>
</evidence>
<dbReference type="EMBL" id="JAZGSY010000029">
    <property type="protein sequence ID" value="KAL1842925.1"/>
    <property type="molecule type" value="Genomic_DNA"/>
</dbReference>
<feature type="compositionally biased region" description="Polar residues" evidence="9">
    <location>
        <begin position="262"/>
        <end position="272"/>
    </location>
</feature>
<feature type="region of interest" description="Disordered" evidence="9">
    <location>
        <begin position="364"/>
        <end position="423"/>
    </location>
</feature>
<keyword evidence="12" id="KW-1185">Reference proteome</keyword>
<dbReference type="InterPro" id="IPR012340">
    <property type="entry name" value="NA-bd_OB-fold"/>
</dbReference>
<feature type="compositionally biased region" description="Low complexity" evidence="9">
    <location>
        <begin position="367"/>
        <end position="379"/>
    </location>
</feature>
<evidence type="ECO:0000259" key="10">
    <source>
        <dbReference type="Pfam" id="PF10451"/>
    </source>
</evidence>
<sequence length="449" mass="49424">MTDATKPEENTFYPQYCFHLSPTINRWCHLRIADIWALRTHPGFQGQDVYFHLNHPIKWVRIAGVVVAVDERETRHFYTIDDGSGATLECVVNLPPKAPPAALAPGKPASEPSNAAPSSNNDARFPVVDGPIDVGHVLDIKGSVGTFRDSRQIRAEKIAHLRSTDQEVAFWEKVVRLRREVLDVPWALDPRVVRRCRREEEGRARGPDDAGHSRRRHRTNTGDKDVARTGLERRTKVTGSGTATAGLHSETGRTGLERRTKLTSSATVATLDSESRLGKAAGVDSESRKTGLERRRPAEPTSRRADSEKTTSLRTGLERKTRATATATTTGLGRSGVEKDRPGEPQGWAEFEKTASLTTGLERRTRATTTTPGLGRTGLENGRREEAQGRASRNEQTASPSGEIGTKTGLEKKPLAERPALVTGLERRRTTKQFTRLVPVTGKYDALGL</sequence>
<evidence type="ECO:0000256" key="2">
    <source>
        <dbReference type="ARBA" id="ARBA00004574"/>
    </source>
</evidence>
<keyword evidence="5" id="KW-0779">Telomere</keyword>
<evidence type="ECO:0000313" key="12">
    <source>
        <dbReference type="Proteomes" id="UP001583172"/>
    </source>
</evidence>
<accession>A0ABR3VM08</accession>
<evidence type="ECO:0000256" key="3">
    <source>
        <dbReference type="ARBA" id="ARBA00017411"/>
    </source>
</evidence>
<dbReference type="InterPro" id="IPR018856">
    <property type="entry name" value="Stn1_N"/>
</dbReference>
<feature type="domain" description="CST complex subunit Stn1 N-terminal" evidence="10">
    <location>
        <begin position="40"/>
        <end position="92"/>
    </location>
</feature>
<comment type="subcellular location">
    <subcellularLocation>
        <location evidence="2">Chromosome</location>
        <location evidence="2">Telomere</location>
    </subcellularLocation>
    <subcellularLocation>
        <location evidence="1">Nucleus</location>
    </subcellularLocation>
</comment>
<name>A0ABR3VM08_HUMIN</name>
<evidence type="ECO:0000256" key="8">
    <source>
        <dbReference type="ARBA" id="ARBA00030039"/>
    </source>
</evidence>